<keyword evidence="6" id="KW-1133">Transmembrane helix</keyword>
<keyword evidence="3" id="KW-0862">Zinc</keyword>
<keyword evidence="6" id="KW-0812">Transmembrane</keyword>
<dbReference type="PANTHER" id="PTHR47095:SF1">
    <property type="entry name" value="RING FINGER PROTEIN 222"/>
    <property type="match status" value="1"/>
</dbReference>
<dbReference type="PROSITE" id="PS00518">
    <property type="entry name" value="ZF_RING_1"/>
    <property type="match status" value="1"/>
</dbReference>
<evidence type="ECO:0000313" key="9">
    <source>
        <dbReference type="Proteomes" id="UP000050525"/>
    </source>
</evidence>
<reference evidence="8 9" key="1">
    <citation type="journal article" date="2012" name="Genome Biol.">
        <title>Sequencing three crocodilian genomes to illuminate the evolution of archosaurs and amniotes.</title>
        <authorList>
            <person name="St John J.A."/>
            <person name="Braun E.L."/>
            <person name="Isberg S.R."/>
            <person name="Miles L.G."/>
            <person name="Chong A.Y."/>
            <person name="Gongora J."/>
            <person name="Dalzell P."/>
            <person name="Moran C."/>
            <person name="Bed'hom B."/>
            <person name="Abzhanov A."/>
            <person name="Burgess S.C."/>
            <person name="Cooksey A.M."/>
            <person name="Castoe T.A."/>
            <person name="Crawford N.G."/>
            <person name="Densmore L.D."/>
            <person name="Drew J.C."/>
            <person name="Edwards S.V."/>
            <person name="Faircloth B.C."/>
            <person name="Fujita M.K."/>
            <person name="Greenwold M.J."/>
            <person name="Hoffmann F.G."/>
            <person name="Howard J.M."/>
            <person name="Iguchi T."/>
            <person name="Janes D.E."/>
            <person name="Khan S.Y."/>
            <person name="Kohno S."/>
            <person name="de Koning A.J."/>
            <person name="Lance S.L."/>
            <person name="McCarthy F.M."/>
            <person name="McCormack J.E."/>
            <person name="Merchant M.E."/>
            <person name="Peterson D.G."/>
            <person name="Pollock D.D."/>
            <person name="Pourmand N."/>
            <person name="Raney B.J."/>
            <person name="Roessler K.A."/>
            <person name="Sanford J.R."/>
            <person name="Sawyer R.H."/>
            <person name="Schmidt C.J."/>
            <person name="Triplett E.W."/>
            <person name="Tuberville T.D."/>
            <person name="Venegas-Anaya M."/>
            <person name="Howard J.T."/>
            <person name="Jarvis E.D."/>
            <person name="Guillette L.J.Jr."/>
            <person name="Glenn T.C."/>
            <person name="Green R.E."/>
            <person name="Ray D.A."/>
        </authorList>
    </citation>
    <scope>NUCLEOTIDE SEQUENCE [LARGE SCALE GENOMIC DNA]</scope>
    <source>
        <strain evidence="8">KSC_2009_1</strain>
    </source>
</reference>
<dbReference type="Proteomes" id="UP000050525">
    <property type="component" value="Unassembled WGS sequence"/>
</dbReference>
<evidence type="ECO:0000256" key="6">
    <source>
        <dbReference type="SAM" id="Phobius"/>
    </source>
</evidence>
<dbReference type="GO" id="GO:0008270">
    <property type="term" value="F:zinc ion binding"/>
    <property type="evidence" value="ECO:0007669"/>
    <property type="project" value="UniProtKB-KW"/>
</dbReference>
<dbReference type="PANTHER" id="PTHR47095">
    <property type="entry name" value="RING FINGER PROTEIN 222"/>
    <property type="match status" value="1"/>
</dbReference>
<keyword evidence="1" id="KW-0479">Metal-binding</keyword>
<protein>
    <submittedName>
        <fullName evidence="8">RING finger protein 222</fullName>
    </submittedName>
</protein>
<name>A0A151NVU4_ALLMI</name>
<dbReference type="AlphaFoldDB" id="A0A151NVU4"/>
<dbReference type="InterPro" id="IPR017907">
    <property type="entry name" value="Znf_RING_CS"/>
</dbReference>
<dbReference type="SMART" id="SM00184">
    <property type="entry name" value="RING"/>
    <property type="match status" value="1"/>
</dbReference>
<feature type="transmembrane region" description="Helical" evidence="6">
    <location>
        <begin position="211"/>
        <end position="233"/>
    </location>
</feature>
<keyword evidence="9" id="KW-1185">Reference proteome</keyword>
<keyword evidence="6" id="KW-0472">Membrane</keyword>
<evidence type="ECO:0000256" key="2">
    <source>
        <dbReference type="ARBA" id="ARBA00022771"/>
    </source>
</evidence>
<proteinExistence type="predicted"/>
<dbReference type="SUPFAM" id="SSF57850">
    <property type="entry name" value="RING/U-box"/>
    <property type="match status" value="1"/>
</dbReference>
<keyword evidence="2 4" id="KW-0863">Zinc-finger</keyword>
<dbReference type="InterPro" id="IPR001841">
    <property type="entry name" value="Znf_RING"/>
</dbReference>
<dbReference type="CDD" id="cd16564">
    <property type="entry name" value="RING-HC_RNF222"/>
    <property type="match status" value="1"/>
</dbReference>
<dbReference type="PROSITE" id="PS50089">
    <property type="entry name" value="ZF_RING_2"/>
    <property type="match status" value="1"/>
</dbReference>
<evidence type="ECO:0000256" key="3">
    <source>
        <dbReference type="ARBA" id="ARBA00022833"/>
    </source>
</evidence>
<feature type="domain" description="RING-type" evidence="7">
    <location>
        <begin position="32"/>
        <end position="83"/>
    </location>
</feature>
<comment type="caution">
    <text evidence="8">The sequence shown here is derived from an EMBL/GenBank/DDBJ whole genome shotgun (WGS) entry which is preliminary data.</text>
</comment>
<evidence type="ECO:0000313" key="8">
    <source>
        <dbReference type="EMBL" id="KYO40800.1"/>
    </source>
</evidence>
<organism evidence="8 9">
    <name type="scientific">Alligator mississippiensis</name>
    <name type="common">American alligator</name>
    <dbReference type="NCBI Taxonomy" id="8496"/>
    <lineage>
        <taxon>Eukaryota</taxon>
        <taxon>Metazoa</taxon>
        <taxon>Chordata</taxon>
        <taxon>Craniata</taxon>
        <taxon>Vertebrata</taxon>
        <taxon>Euteleostomi</taxon>
        <taxon>Archelosauria</taxon>
        <taxon>Archosauria</taxon>
        <taxon>Crocodylia</taxon>
        <taxon>Alligatoridae</taxon>
        <taxon>Alligatorinae</taxon>
        <taxon>Alligator</taxon>
    </lineage>
</organism>
<evidence type="ECO:0000256" key="5">
    <source>
        <dbReference type="SAM" id="MobiDB-lite"/>
    </source>
</evidence>
<dbReference type="Gene3D" id="3.30.40.10">
    <property type="entry name" value="Zinc/RING finger domain, C3HC4 (zinc finger)"/>
    <property type="match status" value="1"/>
</dbReference>
<dbReference type="InterPro" id="IPR013083">
    <property type="entry name" value="Znf_RING/FYVE/PHD"/>
</dbReference>
<gene>
    <name evidence="8" type="primary">RNF222</name>
    <name evidence="8" type="ORF">Y1Q_0013370</name>
</gene>
<accession>A0A151NVU4</accession>
<evidence type="ECO:0000259" key="7">
    <source>
        <dbReference type="PROSITE" id="PS50089"/>
    </source>
</evidence>
<dbReference type="eggNOG" id="ENOG502S4BM">
    <property type="taxonomic scope" value="Eukaryota"/>
</dbReference>
<evidence type="ECO:0000256" key="4">
    <source>
        <dbReference type="PROSITE-ProRule" id="PRU00175"/>
    </source>
</evidence>
<feature type="compositionally biased region" description="Polar residues" evidence="5">
    <location>
        <begin position="16"/>
        <end position="26"/>
    </location>
</feature>
<evidence type="ECO:0000256" key="1">
    <source>
        <dbReference type="ARBA" id="ARBA00022723"/>
    </source>
</evidence>
<dbReference type="Pfam" id="PF13639">
    <property type="entry name" value="zf-RING_2"/>
    <property type="match status" value="1"/>
</dbReference>
<feature type="region of interest" description="Disordered" evidence="5">
    <location>
        <begin position="1"/>
        <end position="29"/>
    </location>
</feature>
<dbReference type="InterPro" id="IPR042973">
    <property type="entry name" value="RNF222"/>
</dbReference>
<dbReference type="EMBL" id="AKHW03001857">
    <property type="protein sequence ID" value="KYO40800.1"/>
    <property type="molecule type" value="Genomic_DNA"/>
</dbReference>
<sequence length="238" mass="26556">MYESRESWGARVVDTTEMSETPTGKENSPGECPVCYEKFHALKTAHRKLTCGHAFCHDCLVKYLLSSKPEGQIQNCIICPICRYVTFLYKKKDHWPPKPGENPQDPELSLSPTSLLHSVISGSDNTLVVPSRFVMPLQSYETYHNRSSILSDSMSLKDGLSQEVHIFVISDHGMPLVDDNFSLVIRRGRAETQQSVSSRSSVGIKCYQSPIVLAVFLISIVALLAAVLPWVLLVKRSS</sequence>